<protein>
    <submittedName>
        <fullName evidence="1">Uncharacterized protein</fullName>
    </submittedName>
</protein>
<name>A0A0F5K5U1_9BURK</name>
<keyword evidence="2" id="KW-1185">Reference proteome</keyword>
<dbReference type="AlphaFoldDB" id="A0A0F5K5U1"/>
<reference evidence="1 2" key="1">
    <citation type="submission" date="2015-03" db="EMBL/GenBank/DDBJ databases">
        <title>Draft Genome Sequence of Burkholderia andropogonis type strain ICMP2807, isolated from Sorghum bicolor.</title>
        <authorList>
            <person name="Lopes-Santos L."/>
            <person name="Castro D.B."/>
            <person name="Ottoboni L.M."/>
            <person name="Park D."/>
            <person name="Weirc B.S."/>
            <person name="Destefano S.A."/>
        </authorList>
    </citation>
    <scope>NUCLEOTIDE SEQUENCE [LARGE SCALE GENOMIC DNA]</scope>
    <source>
        <strain evidence="1 2">ICMP2807</strain>
    </source>
</reference>
<dbReference type="NCBIfam" id="NF038055">
    <property type="entry name" value="T3SS_SctB_pilot"/>
    <property type="match status" value="1"/>
</dbReference>
<sequence length="321" mass="32405">MVDGIRGDGAGITQSVVNEGATNTAGASLAKPGAAGALSSQTSTPVTADHPGLAFDAAAKAPGAPMPLPVPDADALSKPRVGQAMTAIMGGGDDGGAAAVSEIDINQLMLMMFEMSRSLRDTAMKQRAMSQEANIASQSAAINAMRDAAAQRLASAIIDGVSQCAMGALALAQAAGTAKASFAAETAKVEYAGAKELSKQGNAAAPGIGPMRPTPADVRAVGARFAEAKVAANTLAARNDGYQKMGAAIGKATSAVTTSFADEASITQRRHELDASRHDTATNSAAEMAGVMRDRANETLQTLRAIHQSLADASNAITRNL</sequence>
<dbReference type="STRING" id="28092.WM40_00850"/>
<dbReference type="PATRIC" id="fig|28092.6.peg.193"/>
<accession>A0A0F5K5U1</accession>
<evidence type="ECO:0000313" key="1">
    <source>
        <dbReference type="EMBL" id="KKB65219.1"/>
    </source>
</evidence>
<organism evidence="1 2">
    <name type="scientific">Robbsia andropogonis</name>
    <dbReference type="NCBI Taxonomy" id="28092"/>
    <lineage>
        <taxon>Bacteria</taxon>
        <taxon>Pseudomonadati</taxon>
        <taxon>Pseudomonadota</taxon>
        <taxon>Betaproteobacteria</taxon>
        <taxon>Burkholderiales</taxon>
        <taxon>Burkholderiaceae</taxon>
        <taxon>Robbsia</taxon>
    </lineage>
</organism>
<dbReference type="Proteomes" id="UP000033618">
    <property type="component" value="Unassembled WGS sequence"/>
</dbReference>
<dbReference type="EMBL" id="LAQU01000001">
    <property type="protein sequence ID" value="KKB65219.1"/>
    <property type="molecule type" value="Genomic_DNA"/>
</dbReference>
<evidence type="ECO:0000313" key="2">
    <source>
        <dbReference type="Proteomes" id="UP000033618"/>
    </source>
</evidence>
<dbReference type="RefSeq" id="WP_046151874.1">
    <property type="nucleotide sequence ID" value="NZ_CADFGU010000001.1"/>
</dbReference>
<gene>
    <name evidence="1" type="ORF">WM40_00850</name>
</gene>
<comment type="caution">
    <text evidence="1">The sequence shown here is derived from an EMBL/GenBank/DDBJ whole genome shotgun (WGS) entry which is preliminary data.</text>
</comment>
<proteinExistence type="predicted"/>